<dbReference type="EMBL" id="CAMXCT010000577">
    <property type="protein sequence ID" value="CAI3980688.1"/>
    <property type="molecule type" value="Genomic_DNA"/>
</dbReference>
<dbReference type="FunFam" id="3.40.50.2000:FF:000003">
    <property type="entry name" value="Alpha-1,4 glucan phosphorylase"/>
    <property type="match status" value="1"/>
</dbReference>
<proteinExistence type="inferred from homology"/>
<accession>A0A9P1FLN6</accession>
<dbReference type="InterPro" id="IPR000811">
    <property type="entry name" value="Glyco_trans_35"/>
</dbReference>
<dbReference type="PROSITE" id="PS00102">
    <property type="entry name" value="PHOSPHORYLASE"/>
    <property type="match status" value="1"/>
</dbReference>
<comment type="catalytic activity">
    <reaction evidence="1 9">
        <text>[(1-&gt;4)-alpha-D-glucosyl](n) + phosphate = [(1-&gt;4)-alpha-D-glucosyl](n-1) + alpha-D-glucose 1-phosphate</text>
        <dbReference type="Rhea" id="RHEA:41732"/>
        <dbReference type="Rhea" id="RHEA-COMP:9584"/>
        <dbReference type="Rhea" id="RHEA-COMP:9586"/>
        <dbReference type="ChEBI" id="CHEBI:15444"/>
        <dbReference type="ChEBI" id="CHEBI:43474"/>
        <dbReference type="ChEBI" id="CHEBI:58601"/>
        <dbReference type="EC" id="2.4.1.1"/>
    </reaction>
</comment>
<evidence type="ECO:0000256" key="7">
    <source>
        <dbReference type="ARBA" id="ARBA00022898"/>
    </source>
</evidence>
<sequence length="1693" mass="191989">MIERMLPRHLQLIGELNLRWIKDLQAKYGESSPVIAALSIFEEGDIKKIRMGNLAIMGANKVNGVAAIHTEIIKKETFPEFYKYCCDIGKPVAHGMEPWWMTLAYGPKWWDILMRAPSHPESKGDLFAAMATGTGTASSGGAADAYAGKADSYVPKFNGKQRRAWDCVEDLTVEDLAKPEAYATVFERLDAAFKFDAMTELPSDFESYFVKMQRRNSQTLQEYQAEYLHTERRLTMVHKIELPEKIRAWWFLRWSGLTRDHRQLTLTQLGDSNLTLDKAIKAMNFIIGQDSKVDGASSRWNKGSTSYKTNAYLAEDDEAWPDDEVYLEWDDYEAEGDEVLDGDETYYYDAENDTNPIDNAFNVDEYDDVFASYIDAKNHLNRMRTSRGSVVAMVQRPPLRDGGKGGKSKARVAKEKEHLRAAGDRKRKADNAGEDDVRMVVEYDESFPTQVLGVNIHKEVEVFKCQKGFKYGNGQKEITNMCCLIPTYVGGQRRKILCYIIGGNAPILIGRPLMRENNEDEQVLMPDDFTDHIDTTDRLPLSAILDDEDIISRAETTVVTAPSEATPSNAEHIKQEDVKSEIHPSAGRGESPAGPRLSADSATHHCKAAQDDLRAQSLVKEHENLKAQAHEPARKEHVVWEVYAGRGRLSEEVNKLEGCSARKFGIEQGWDFSRPKDRKSFIKLLIDEEPDDVHLSPECRLWSPLQELTASRSEEARQFLVDSRTVNHDTHLVFVATVYKRSNNELDAMRNLFYHMLRFACSGNHQHTPCEGYIQGQGLRSRLCQDYPYEMAYELAHCMTQREETVAEINAAEDGDAELLEFEKARDEPMNPEEDKDREMVKANRELKKKVGARAVDYVARLHKNLGHPSPEVLVKMLTEVQATENVLQAAREHVCRNCYHRAKPFQVPPSGGISSTTFGNRLVVDSSWIQLETGRQCVLTMCDEATRYIAVRILQSEKSTEFVKGLERTWVRHFGLPKYLRVDAAKEWEKQSRERLVLRQRSNLGSCPPAESHNWLGVVRRALELYMDDSGGHTLSVLKDAAIYVPPKINGMSFTRGFTPTQWVLGKTPQQDLSLMSELYNPGVDNIDETTHFANIQQKRLQAGIAFLKADSDAKLRRAMNQKFYEGKDKVLVGQRCWYWGIQGPGHLQKSKWRGPARCVAQELSNDGGKVVVHWLVHGTSLLRCSPAHVRPFTEALREAQGERDHYFTAWRQKERQSGTLIETIRKLRQQQAQGRDGQELVAAEVQVDTLNPELDERNYQCEVLFRRIGALEIERERIRLLEMDAEPEDENSPRSNDKIVNMTNGVTPRRWVHCANPALSAIFTKYLGSHEWLTDMTKLKDMLKFKEDTKLHSEWMEMKREAKAKLAAYVKEKCNLDIDEDALIDIQIKRIHEYKRQLMNILYVIHRYQDLKSKSPGERAKAQKRVVLIGGKAASAYVNAKIIIKLINNVGKVINNDPDTGKLLKVAFVPNYCVSAAQVMIPASDISEHISTAGTEASGTSNMKFVMNGGLIVGTMDGANIEIREECGEDTMFIFGCLEHEVSQIASKAKSGHYPIDQRLQNVFQVIRNGDFSHGEPEATAEFCSLVDRLCNIQAAGTWEGDKYLVINDFPSFVDAQNRVDQTYADKAKWCKLSIQVPCRGGWGKLLKKGDTGKPVRKWGKHATNVENPAVFENDLHSCRFSTYFCMFTGP</sequence>
<dbReference type="InterPro" id="IPR035090">
    <property type="entry name" value="Pyridoxal_P_attach_site"/>
</dbReference>
<gene>
    <name evidence="11" type="ORF">C1SCF055_LOCUS8548</name>
</gene>
<evidence type="ECO:0000313" key="12">
    <source>
        <dbReference type="EMBL" id="CAL4768000.1"/>
    </source>
</evidence>
<keyword evidence="7 9" id="KW-0663">Pyridoxal phosphate</keyword>
<evidence type="ECO:0000256" key="1">
    <source>
        <dbReference type="ARBA" id="ARBA00001275"/>
    </source>
</evidence>
<evidence type="ECO:0000256" key="10">
    <source>
        <dbReference type="SAM" id="MobiDB-lite"/>
    </source>
</evidence>
<dbReference type="GO" id="GO:0030170">
    <property type="term" value="F:pyridoxal phosphate binding"/>
    <property type="evidence" value="ECO:0007669"/>
    <property type="project" value="TreeGrafter"/>
</dbReference>
<keyword evidence="5 9" id="KW-0328">Glycosyltransferase</keyword>
<dbReference type="InterPro" id="IPR012337">
    <property type="entry name" value="RNaseH-like_sf"/>
</dbReference>
<dbReference type="Gene3D" id="3.40.50.2000">
    <property type="entry name" value="Glycogen Phosphorylase B"/>
    <property type="match status" value="2"/>
</dbReference>
<dbReference type="Gene3D" id="3.30.420.10">
    <property type="entry name" value="Ribonuclease H-like superfamily/Ribonuclease H"/>
    <property type="match status" value="1"/>
</dbReference>
<evidence type="ECO:0000256" key="5">
    <source>
        <dbReference type="ARBA" id="ARBA00022676"/>
    </source>
</evidence>
<dbReference type="GO" id="GO:0003676">
    <property type="term" value="F:nucleic acid binding"/>
    <property type="evidence" value="ECO:0007669"/>
    <property type="project" value="InterPro"/>
</dbReference>
<name>A0A9P1FLN6_9DINO</name>
<dbReference type="EMBL" id="CAMXCT020000577">
    <property type="protein sequence ID" value="CAL1134063.1"/>
    <property type="molecule type" value="Genomic_DNA"/>
</dbReference>
<evidence type="ECO:0000313" key="13">
    <source>
        <dbReference type="Proteomes" id="UP001152797"/>
    </source>
</evidence>
<evidence type="ECO:0000256" key="4">
    <source>
        <dbReference type="ARBA" id="ARBA00022533"/>
    </source>
</evidence>
<dbReference type="Proteomes" id="UP001152797">
    <property type="component" value="Unassembled WGS sequence"/>
</dbReference>
<dbReference type="EMBL" id="CAMXCT030000577">
    <property type="protein sequence ID" value="CAL4768000.1"/>
    <property type="molecule type" value="Genomic_DNA"/>
</dbReference>
<feature type="region of interest" description="Disordered" evidence="10">
    <location>
        <begin position="562"/>
        <end position="603"/>
    </location>
</feature>
<evidence type="ECO:0000313" key="11">
    <source>
        <dbReference type="EMBL" id="CAI3980688.1"/>
    </source>
</evidence>
<comment type="function">
    <text evidence="9">Allosteric enzyme that catalyzes the rate-limiting step in glycogen catabolism, the phosphorolytic cleavage of glycogen to produce glucose-1-phosphate, and plays a central role in maintaining cellular and organismal glucose homeostasis.</text>
</comment>
<keyword evidence="13" id="KW-1185">Reference proteome</keyword>
<protein>
    <recommendedName>
        <fullName evidence="9">Alpha-1,4 glucan phosphorylase</fullName>
        <ecNumber evidence="9">2.4.1.1</ecNumber>
    </recommendedName>
</protein>
<evidence type="ECO:0000256" key="6">
    <source>
        <dbReference type="ARBA" id="ARBA00022679"/>
    </source>
</evidence>
<evidence type="ECO:0000256" key="3">
    <source>
        <dbReference type="ARBA" id="ARBA00006047"/>
    </source>
</evidence>
<dbReference type="PANTHER" id="PTHR11468">
    <property type="entry name" value="GLYCOGEN PHOSPHORYLASE"/>
    <property type="match status" value="1"/>
</dbReference>
<keyword evidence="4" id="KW-0021">Allosteric enzyme</keyword>
<feature type="compositionally biased region" description="Basic and acidic residues" evidence="10">
    <location>
        <begin position="571"/>
        <end position="582"/>
    </location>
</feature>
<reference evidence="12 13" key="2">
    <citation type="submission" date="2024-05" db="EMBL/GenBank/DDBJ databases">
        <authorList>
            <person name="Chen Y."/>
            <person name="Shah S."/>
            <person name="Dougan E. K."/>
            <person name="Thang M."/>
            <person name="Chan C."/>
        </authorList>
    </citation>
    <scope>NUCLEOTIDE SEQUENCE [LARGE SCALE GENOMIC DNA]</scope>
</reference>
<dbReference type="SUPFAM" id="SSF53098">
    <property type="entry name" value="Ribonuclease H-like"/>
    <property type="match status" value="1"/>
</dbReference>
<comment type="caution">
    <text evidence="11">The sequence shown here is derived from an EMBL/GenBank/DDBJ whole genome shotgun (WGS) entry which is preliminary data.</text>
</comment>
<keyword evidence="6 9" id="KW-0808">Transferase</keyword>
<dbReference type="GO" id="GO:0008184">
    <property type="term" value="F:glycogen phosphorylase activity"/>
    <property type="evidence" value="ECO:0007669"/>
    <property type="project" value="InterPro"/>
</dbReference>
<reference evidence="11" key="1">
    <citation type="submission" date="2022-10" db="EMBL/GenBank/DDBJ databases">
        <authorList>
            <person name="Chen Y."/>
            <person name="Dougan E. K."/>
            <person name="Chan C."/>
            <person name="Rhodes N."/>
            <person name="Thang M."/>
        </authorList>
    </citation>
    <scope>NUCLEOTIDE SEQUENCE</scope>
</reference>
<evidence type="ECO:0000256" key="2">
    <source>
        <dbReference type="ARBA" id="ARBA00001933"/>
    </source>
</evidence>
<dbReference type="GO" id="GO:0005737">
    <property type="term" value="C:cytoplasm"/>
    <property type="evidence" value="ECO:0007669"/>
    <property type="project" value="TreeGrafter"/>
</dbReference>
<feature type="compositionally biased region" description="Basic and acidic residues" evidence="10">
    <location>
        <begin position="412"/>
        <end position="431"/>
    </location>
</feature>
<dbReference type="PANTHER" id="PTHR11468:SF3">
    <property type="entry name" value="GLYCOGEN PHOSPHORYLASE, LIVER FORM"/>
    <property type="match status" value="1"/>
</dbReference>
<dbReference type="SUPFAM" id="SSF53756">
    <property type="entry name" value="UDP-Glycosyltransferase/glycogen phosphorylase"/>
    <property type="match status" value="2"/>
</dbReference>
<evidence type="ECO:0000256" key="8">
    <source>
        <dbReference type="ARBA" id="ARBA00023277"/>
    </source>
</evidence>
<dbReference type="InterPro" id="IPR036397">
    <property type="entry name" value="RNaseH_sf"/>
</dbReference>
<comment type="similarity">
    <text evidence="3 9">Belongs to the glycogen phosphorylase family.</text>
</comment>
<dbReference type="Pfam" id="PF00343">
    <property type="entry name" value="Phosphorylase"/>
    <property type="match status" value="2"/>
</dbReference>
<evidence type="ECO:0000256" key="9">
    <source>
        <dbReference type="RuleBase" id="RU000587"/>
    </source>
</evidence>
<feature type="region of interest" description="Disordered" evidence="10">
    <location>
        <begin position="396"/>
        <end position="431"/>
    </location>
</feature>
<comment type="cofactor">
    <cofactor evidence="2 9">
        <name>pyridoxal 5'-phosphate</name>
        <dbReference type="ChEBI" id="CHEBI:597326"/>
    </cofactor>
</comment>
<keyword evidence="8 9" id="KW-0119">Carbohydrate metabolism</keyword>
<dbReference type="EC" id="2.4.1.1" evidence="9"/>
<organism evidence="11">
    <name type="scientific">Cladocopium goreaui</name>
    <dbReference type="NCBI Taxonomy" id="2562237"/>
    <lineage>
        <taxon>Eukaryota</taxon>
        <taxon>Sar</taxon>
        <taxon>Alveolata</taxon>
        <taxon>Dinophyceae</taxon>
        <taxon>Suessiales</taxon>
        <taxon>Symbiodiniaceae</taxon>
        <taxon>Cladocopium</taxon>
    </lineage>
</organism>
<dbReference type="OrthoDB" id="9215500at2759"/>
<dbReference type="GO" id="GO:0005980">
    <property type="term" value="P:glycogen catabolic process"/>
    <property type="evidence" value="ECO:0007669"/>
    <property type="project" value="TreeGrafter"/>
</dbReference>